<dbReference type="GO" id="GO:0005525">
    <property type="term" value="F:GTP binding"/>
    <property type="evidence" value="ECO:0007669"/>
    <property type="project" value="UniProtKB-UniRule"/>
</dbReference>
<feature type="binding site" evidence="7">
    <location>
        <position position="227"/>
    </location>
    <ligand>
        <name>Mg(2+)</name>
        <dbReference type="ChEBI" id="CHEBI:18420"/>
    </ligand>
</feature>
<dbReference type="SUPFAM" id="SSF116878">
    <property type="entry name" value="TrmE connector domain"/>
    <property type="match status" value="1"/>
</dbReference>
<dbReference type="GO" id="GO:0046872">
    <property type="term" value="F:metal ion binding"/>
    <property type="evidence" value="ECO:0007669"/>
    <property type="project" value="UniProtKB-KW"/>
</dbReference>
<keyword evidence="6 7" id="KW-0342">GTP-binding</keyword>
<feature type="binding site" evidence="7">
    <location>
        <begin position="242"/>
        <end position="248"/>
    </location>
    <ligand>
        <name>GTP</name>
        <dbReference type="ChEBI" id="CHEBI:37565"/>
    </ligand>
</feature>
<dbReference type="CDD" id="cd14858">
    <property type="entry name" value="TrmE_N"/>
    <property type="match status" value="1"/>
</dbReference>
<keyword evidence="7" id="KW-0479">Metal-binding</keyword>
<dbReference type="NCBIfam" id="TIGR00231">
    <property type="entry name" value="small_GTP"/>
    <property type="match status" value="1"/>
</dbReference>
<sequence>MDTIFALSTPPGKAGVAIVRVSGPKAFDAAEKLAGGVPEPRYASLKKIRSLSGALIDEGLIIAFPKGMSFTGENVVEFQVHGSNSVVTLLQAELAKLDGFRHARNGEFTRRALENGRLDLTQVEGLADLIEAETTAQHAQAMSSFLGRFSEKAEAWRAEFVQISALLAVMIDFSDEDVPSDVIPVVIPQLANIRYEISAELDGVSVAERIRDGFEVAIVGEPNVGKSTLLNYIARREASIISDIPGTTRDVIEVRVDLRGLPITFLDTAGIRESSDPIEAMGVSRAIARAERADLRIFLVNGGESFVVERKPGDIVVGSKRDLGSDRAFAISGLSGEGVDELLSEISDILIDRVGLGGLATRTRHYNALKSCRDAIDEALRYLELGESSVDLAAEEVRSAVYALEELLGRVDVEEMLGKIFSSFCIGK</sequence>
<dbReference type="Gene3D" id="1.20.120.430">
    <property type="entry name" value="tRNA modification GTPase MnmE domain 2"/>
    <property type="match status" value="1"/>
</dbReference>
<dbReference type="InterPro" id="IPR025867">
    <property type="entry name" value="MnmE_helical"/>
</dbReference>
<dbReference type="GO" id="GO:0003924">
    <property type="term" value="F:GTPase activity"/>
    <property type="evidence" value="ECO:0007669"/>
    <property type="project" value="UniProtKB-UniRule"/>
</dbReference>
<dbReference type="OrthoDB" id="9805918at2"/>
<dbReference type="InterPro" id="IPR027368">
    <property type="entry name" value="MnmE_dom2"/>
</dbReference>
<feature type="binding site" evidence="7">
    <location>
        <position position="244"/>
    </location>
    <ligand>
        <name>K(+)</name>
        <dbReference type="ChEBI" id="CHEBI:29103"/>
    </ligand>
</feature>
<dbReference type="PRINTS" id="PR00449">
    <property type="entry name" value="RASTRNSFRMNG"/>
</dbReference>
<protein>
    <recommendedName>
        <fullName evidence="7">tRNA modification GTPase MnmE</fullName>
        <ecNumber evidence="7">3.6.-.-</ecNumber>
    </recommendedName>
</protein>
<feature type="binding site" evidence="7">
    <location>
        <begin position="223"/>
        <end position="228"/>
    </location>
    <ligand>
        <name>GTP</name>
        <dbReference type="ChEBI" id="CHEBI:37565"/>
    </ligand>
</feature>
<evidence type="ECO:0000256" key="4">
    <source>
        <dbReference type="ARBA" id="ARBA00022801"/>
    </source>
</evidence>
<dbReference type="GO" id="GO:0030488">
    <property type="term" value="P:tRNA methylation"/>
    <property type="evidence" value="ECO:0007669"/>
    <property type="project" value="TreeGrafter"/>
</dbReference>
<dbReference type="NCBIfam" id="NF003661">
    <property type="entry name" value="PRK05291.1-3"/>
    <property type="match status" value="1"/>
</dbReference>
<dbReference type="Pfam" id="PF01926">
    <property type="entry name" value="MMR_HSR1"/>
    <property type="match status" value="1"/>
</dbReference>
<feature type="binding site" evidence="7">
    <location>
        <begin position="267"/>
        <end position="270"/>
    </location>
    <ligand>
        <name>GTP</name>
        <dbReference type="ChEBI" id="CHEBI:37565"/>
    </ligand>
</feature>
<evidence type="ECO:0000256" key="6">
    <source>
        <dbReference type="ARBA" id="ARBA00023134"/>
    </source>
</evidence>
<comment type="cofactor">
    <cofactor evidence="7">
        <name>K(+)</name>
        <dbReference type="ChEBI" id="CHEBI:29103"/>
    </cofactor>
    <text evidence="7">Binds 1 potassium ion per subunit.</text>
</comment>
<dbReference type="FunFam" id="3.30.1360.120:FF:000007">
    <property type="entry name" value="tRNA modification GTPase GTPBP3, mitochondrial"/>
    <property type="match status" value="1"/>
</dbReference>
<comment type="caution">
    <text evidence="7">Lacks conserved residue(s) required for the propagation of feature annotation.</text>
</comment>
<dbReference type="PROSITE" id="PS51709">
    <property type="entry name" value="G_TRME"/>
    <property type="match status" value="1"/>
</dbReference>
<feature type="domain" description="TrmE-type G" evidence="8">
    <location>
        <begin position="213"/>
        <end position="351"/>
    </location>
</feature>
<dbReference type="InterPro" id="IPR006073">
    <property type="entry name" value="GTP-bd"/>
</dbReference>
<proteinExistence type="inferred from homology"/>
<dbReference type="Gene3D" id="3.30.1360.120">
    <property type="entry name" value="Probable tRNA modification gtpase trme, domain 1"/>
    <property type="match status" value="1"/>
</dbReference>
<feature type="binding site" evidence="7">
    <location>
        <position position="242"/>
    </location>
    <ligand>
        <name>K(+)</name>
        <dbReference type="ChEBI" id="CHEBI:29103"/>
    </ligand>
</feature>
<dbReference type="InterPro" id="IPR005225">
    <property type="entry name" value="Small_GTP-bd"/>
</dbReference>
<dbReference type="RefSeq" id="WP_092065423.1">
    <property type="nucleotide sequence ID" value="NZ_FOJU01000004.1"/>
</dbReference>
<comment type="function">
    <text evidence="7">Exhibits a very high intrinsic GTPase hydrolysis rate. Involved in the addition of a carboxymethylaminomethyl (cmnm) group at the wobble position (U34) of certain tRNAs, forming tRNA-cmnm(5)s(2)U34.</text>
</comment>
<dbReference type="Gene3D" id="3.40.50.300">
    <property type="entry name" value="P-loop containing nucleotide triphosphate hydrolases"/>
    <property type="match status" value="1"/>
</dbReference>
<evidence type="ECO:0000256" key="3">
    <source>
        <dbReference type="ARBA" id="ARBA00022741"/>
    </source>
</evidence>
<keyword evidence="7" id="KW-0963">Cytoplasm</keyword>
<evidence type="ECO:0000256" key="1">
    <source>
        <dbReference type="ARBA" id="ARBA00011043"/>
    </source>
</evidence>
<evidence type="ECO:0000256" key="7">
    <source>
        <dbReference type="HAMAP-Rule" id="MF_00379"/>
    </source>
</evidence>
<feature type="binding site" evidence="7">
    <location>
        <position position="117"/>
    </location>
    <ligand>
        <name>(6S)-5-formyl-5,6,7,8-tetrahydrofolate</name>
        <dbReference type="ChEBI" id="CHEBI:57457"/>
    </ligand>
</feature>
<name>A0A1I0XWQ0_9RHOB</name>
<keyword evidence="3 7" id="KW-0547">Nucleotide-binding</keyword>
<dbReference type="AlphaFoldDB" id="A0A1I0XWQ0"/>
<dbReference type="InterPro" id="IPR031168">
    <property type="entry name" value="G_TrmE"/>
</dbReference>
<dbReference type="Pfam" id="PF10396">
    <property type="entry name" value="TrmE_N"/>
    <property type="match status" value="1"/>
</dbReference>
<dbReference type="SUPFAM" id="SSF52540">
    <property type="entry name" value="P-loop containing nucleoside triphosphate hydrolases"/>
    <property type="match status" value="1"/>
</dbReference>
<gene>
    <name evidence="7" type="primary">mnmE</name>
    <name evidence="7" type="synonym">trmE</name>
    <name evidence="9" type="ORF">SAMN05421688_2519</name>
</gene>
<evidence type="ECO:0000256" key="5">
    <source>
        <dbReference type="ARBA" id="ARBA00022958"/>
    </source>
</evidence>
<dbReference type="EC" id="3.6.-.-" evidence="7"/>
<dbReference type="InterPro" id="IPR018948">
    <property type="entry name" value="GTP-bd_TrmE_N"/>
</dbReference>
<keyword evidence="4 7" id="KW-0378">Hydrolase</keyword>
<reference evidence="9 10" key="1">
    <citation type="submission" date="2016-10" db="EMBL/GenBank/DDBJ databases">
        <authorList>
            <person name="de Groot N.N."/>
        </authorList>
    </citation>
    <scope>NUCLEOTIDE SEQUENCE [LARGE SCALE GENOMIC DNA]</scope>
    <source>
        <strain evidence="9 10">DSM 29316</strain>
    </source>
</reference>
<dbReference type="Proteomes" id="UP000198796">
    <property type="component" value="Unassembled WGS sequence"/>
</dbReference>
<feature type="binding site" evidence="7">
    <location>
        <position position="248"/>
    </location>
    <ligand>
        <name>Mg(2+)</name>
        <dbReference type="ChEBI" id="CHEBI:18420"/>
    </ligand>
</feature>
<keyword evidence="10" id="KW-1185">Reference proteome</keyword>
<keyword evidence="7" id="KW-0460">Magnesium</keyword>
<evidence type="ECO:0000313" key="10">
    <source>
        <dbReference type="Proteomes" id="UP000198796"/>
    </source>
</evidence>
<evidence type="ECO:0000313" key="9">
    <source>
        <dbReference type="EMBL" id="SFB04730.1"/>
    </source>
</evidence>
<comment type="subcellular location">
    <subcellularLocation>
        <location evidence="7">Cytoplasm</location>
    </subcellularLocation>
</comment>
<feature type="binding site" evidence="7">
    <location>
        <position position="428"/>
    </location>
    <ligand>
        <name>(6S)-5-formyl-5,6,7,8-tetrahydrofolate</name>
        <dbReference type="ChEBI" id="CHEBI:57457"/>
    </ligand>
</feature>
<dbReference type="InterPro" id="IPR027266">
    <property type="entry name" value="TrmE/GcvT-like"/>
</dbReference>
<feature type="binding site" evidence="7">
    <location>
        <position position="247"/>
    </location>
    <ligand>
        <name>K(+)</name>
        <dbReference type="ChEBI" id="CHEBI:29103"/>
    </ligand>
</feature>
<dbReference type="STRING" id="871651.SAMN05421688_2519"/>
<feature type="binding site" evidence="7">
    <location>
        <position position="223"/>
    </location>
    <ligand>
        <name>K(+)</name>
        <dbReference type="ChEBI" id="CHEBI:29103"/>
    </ligand>
</feature>
<dbReference type="Pfam" id="PF12631">
    <property type="entry name" value="MnmE_helical"/>
    <property type="match status" value="1"/>
</dbReference>
<feature type="binding site" evidence="7">
    <location>
        <position position="77"/>
    </location>
    <ligand>
        <name>(6S)-5-formyl-5,6,7,8-tetrahydrofolate</name>
        <dbReference type="ChEBI" id="CHEBI:57457"/>
    </ligand>
</feature>
<dbReference type="InterPro" id="IPR027417">
    <property type="entry name" value="P-loop_NTPase"/>
</dbReference>
<accession>A0A1I0XWQ0</accession>
<dbReference type="PANTHER" id="PTHR42714:SF2">
    <property type="entry name" value="TRNA MODIFICATION GTPASE GTPBP3, MITOCHONDRIAL"/>
    <property type="match status" value="1"/>
</dbReference>
<dbReference type="InterPro" id="IPR004520">
    <property type="entry name" value="GTPase_MnmE"/>
</dbReference>
<dbReference type="EMBL" id="FOJU01000004">
    <property type="protein sequence ID" value="SFB04730.1"/>
    <property type="molecule type" value="Genomic_DNA"/>
</dbReference>
<comment type="similarity">
    <text evidence="1 7">Belongs to the TRAFAC class TrmE-Era-EngA-EngB-Septin-like GTPase superfamily. TrmE GTPase family.</text>
</comment>
<feature type="binding site" evidence="7">
    <location>
        <position position="20"/>
    </location>
    <ligand>
        <name>(6S)-5-formyl-5,6,7,8-tetrahydrofolate</name>
        <dbReference type="ChEBI" id="CHEBI:57457"/>
    </ligand>
</feature>
<keyword evidence="5 7" id="KW-0630">Potassium</keyword>
<dbReference type="GO" id="GO:0005737">
    <property type="term" value="C:cytoplasm"/>
    <property type="evidence" value="ECO:0007669"/>
    <property type="project" value="UniProtKB-SubCell"/>
</dbReference>
<evidence type="ECO:0000259" key="8">
    <source>
        <dbReference type="PROSITE" id="PS51709"/>
    </source>
</evidence>
<evidence type="ECO:0000256" key="2">
    <source>
        <dbReference type="ARBA" id="ARBA00022694"/>
    </source>
</evidence>
<dbReference type="HAMAP" id="MF_00379">
    <property type="entry name" value="GTPase_MnmE"/>
    <property type="match status" value="1"/>
</dbReference>
<keyword evidence="2 7" id="KW-0819">tRNA processing</keyword>
<dbReference type="CDD" id="cd04164">
    <property type="entry name" value="trmE"/>
    <property type="match status" value="1"/>
</dbReference>
<dbReference type="GO" id="GO:0002098">
    <property type="term" value="P:tRNA wobble uridine modification"/>
    <property type="evidence" value="ECO:0007669"/>
    <property type="project" value="TreeGrafter"/>
</dbReference>
<comment type="subunit">
    <text evidence="7">Homodimer. Heterotetramer of two MnmE and two MnmG subunits.</text>
</comment>
<dbReference type="PANTHER" id="PTHR42714">
    <property type="entry name" value="TRNA MODIFICATION GTPASE GTPBP3"/>
    <property type="match status" value="1"/>
</dbReference>
<organism evidence="9 10">
    <name type="scientific">Poseidonocella pacifica</name>
    <dbReference type="NCBI Taxonomy" id="871651"/>
    <lineage>
        <taxon>Bacteria</taxon>
        <taxon>Pseudomonadati</taxon>
        <taxon>Pseudomonadota</taxon>
        <taxon>Alphaproteobacteria</taxon>
        <taxon>Rhodobacterales</taxon>
        <taxon>Roseobacteraceae</taxon>
        <taxon>Poseidonocella</taxon>
    </lineage>
</organism>